<dbReference type="HAMAP" id="MF_00742">
    <property type="entry name" value="Formyl_CoA_transfer"/>
    <property type="match status" value="1"/>
</dbReference>
<dbReference type="SUPFAM" id="SSF89796">
    <property type="entry name" value="CoA-transferase family III (CaiB/BaiF)"/>
    <property type="match status" value="1"/>
</dbReference>
<dbReference type="RefSeq" id="WP_241040541.1">
    <property type="nucleotide sequence ID" value="NZ_BAAAJF010000014.1"/>
</dbReference>
<evidence type="ECO:0000256" key="1">
    <source>
        <dbReference type="ARBA" id="ARBA00022679"/>
    </source>
</evidence>
<keyword evidence="1 2" id="KW-0808">Transferase</keyword>
<proteinExistence type="inferred from homology"/>
<dbReference type="InterPro" id="IPR017659">
    <property type="entry name" value="Formyl_CoA_transfer"/>
</dbReference>
<dbReference type="InterPro" id="IPR023606">
    <property type="entry name" value="CoA-Trfase_III_dom_1_sf"/>
</dbReference>
<reference evidence="4 5" key="1">
    <citation type="submission" date="2022-03" db="EMBL/GenBank/DDBJ databases">
        <title>Pseudonocardia alaer sp. nov., a novel actinomycete isolated from reed forest soil.</title>
        <authorList>
            <person name="Wang L."/>
        </authorList>
    </citation>
    <scope>NUCLEOTIDE SEQUENCE [LARGE SCALE GENOMIC DNA]</scope>
    <source>
        <strain evidence="4 5">Y-16303</strain>
    </source>
</reference>
<evidence type="ECO:0000313" key="5">
    <source>
        <dbReference type="Proteomes" id="UP001299970"/>
    </source>
</evidence>
<feature type="region of interest" description="Disordered" evidence="3">
    <location>
        <begin position="218"/>
        <end position="247"/>
    </location>
</feature>
<keyword evidence="5" id="KW-1185">Reference proteome</keyword>
<comment type="catalytic activity">
    <reaction evidence="2">
        <text>formyl-CoA + oxalate = oxalyl-CoA + formate</text>
        <dbReference type="Rhea" id="RHEA:16545"/>
        <dbReference type="ChEBI" id="CHEBI:15740"/>
        <dbReference type="ChEBI" id="CHEBI:30623"/>
        <dbReference type="ChEBI" id="CHEBI:57376"/>
        <dbReference type="ChEBI" id="CHEBI:57388"/>
        <dbReference type="EC" id="2.8.3.16"/>
    </reaction>
</comment>
<protein>
    <recommendedName>
        <fullName evidence="2">Formyl-CoA:oxalate CoA-transferase</fullName>
        <shortName evidence="2">FCOCT</shortName>
        <ecNumber evidence="2">2.8.3.16</ecNumber>
    </recommendedName>
    <alternativeName>
        <fullName evidence="2">Formyl-coenzyme A transferase</fullName>
        <shortName evidence="2">Formyl-CoA transferase</shortName>
    </alternativeName>
</protein>
<comment type="pathway">
    <text evidence="2">Metabolic intermediate degradation; oxalate degradation; CO(2) and formate from oxalate: step 1/2.</text>
</comment>
<dbReference type="GO" id="GO:0033608">
    <property type="term" value="F:formyl-CoA transferase activity"/>
    <property type="evidence" value="ECO:0007669"/>
    <property type="project" value="UniProtKB-EC"/>
</dbReference>
<gene>
    <name evidence="2 4" type="primary">frc</name>
    <name evidence="4" type="ORF">MMF94_29650</name>
</gene>
<feature type="binding site" evidence="2">
    <location>
        <begin position="16"/>
        <end position="17"/>
    </location>
    <ligand>
        <name>CoA</name>
        <dbReference type="ChEBI" id="CHEBI:57287"/>
    </ligand>
</feature>
<feature type="binding site" evidence="2">
    <location>
        <begin position="94"/>
        <end position="96"/>
    </location>
    <ligand>
        <name>CoA</name>
        <dbReference type="ChEBI" id="CHEBI:57287"/>
    </ligand>
</feature>
<organism evidence="4 5">
    <name type="scientific">Pseudonocardia alaniniphila</name>
    <dbReference type="NCBI Taxonomy" id="75291"/>
    <lineage>
        <taxon>Bacteria</taxon>
        <taxon>Bacillati</taxon>
        <taxon>Actinomycetota</taxon>
        <taxon>Actinomycetes</taxon>
        <taxon>Pseudonocardiales</taxon>
        <taxon>Pseudonocardiaceae</taxon>
        <taxon>Pseudonocardia</taxon>
    </lineage>
</organism>
<comment type="caution">
    <text evidence="2">Lacks conserved residue(s) required for the propagation of feature annotation.</text>
</comment>
<evidence type="ECO:0000256" key="3">
    <source>
        <dbReference type="SAM" id="MobiDB-lite"/>
    </source>
</evidence>
<comment type="subunit">
    <text evidence="2">Homodimer.</text>
</comment>
<feature type="binding site" evidence="2">
    <location>
        <position position="102"/>
    </location>
    <ligand>
        <name>CoA</name>
        <dbReference type="ChEBI" id="CHEBI:57287"/>
    </ligand>
</feature>
<dbReference type="InterPro" id="IPR050483">
    <property type="entry name" value="CoA-transferase_III_domain"/>
</dbReference>
<dbReference type="NCBIfam" id="NF003809">
    <property type="entry name" value="PRK05398.1"/>
    <property type="match status" value="1"/>
</dbReference>
<feature type="binding site" evidence="2">
    <location>
        <begin position="241"/>
        <end position="243"/>
    </location>
    <ligand>
        <name>substrate</name>
    </ligand>
</feature>
<dbReference type="Gene3D" id="3.30.1540.10">
    <property type="entry name" value="formyl-coa transferase, domain 3"/>
    <property type="match status" value="1"/>
</dbReference>
<dbReference type="NCBIfam" id="TIGR03253">
    <property type="entry name" value="oxalate_frc"/>
    <property type="match status" value="1"/>
</dbReference>
<comment type="function">
    <text evidence="2">Involved in the catabolism of oxalate and in the adapatation to low pH via the induction of the oxalate-dependent acid tolerance response (ATR). Catalyzes the transfer of the CoA moiety from formyl-CoA to oxalate.</text>
</comment>
<sequence length="408" mass="44395">MSALDGIRVLDMTHVQSGPSATQILAWLGADVVKLEAPTGDITRQQLRDIPDVDSLYFTMLNCNKRSITLNMKSEEGKKLFIEMVQKSDVLVENFGPGAVDRMGFTWDRLQEINPRLVYASIKGFGEGPYTHYKAYEVVAQAMGGSMATTGFEDGPPLATGAQIGDSGTGMHAVAGILAALVQRNTTGRGQRVTVAMQHAVLNLCRVKLRDQQRLEHGPLNEYPNESFTDEVPRSGNASGGGQPGWAVKCSPGGPNDYIYVIVQPPGWAPIAKLIGRPELAEDSEWATPAARLNKLDKMFQLIEEWSSRLSKWDALAELNALNVPCGPILSTKEIIEDASLADNNMVVTVDHPERGAFKTVGCPIKLSDSPVKVETSPLLGEHNEDVYVRELGLAPERFAELKTQGVI</sequence>
<dbReference type="InterPro" id="IPR044855">
    <property type="entry name" value="CoA-Trfase_III_dom3_sf"/>
</dbReference>
<dbReference type="PANTHER" id="PTHR48207:SF3">
    <property type="entry name" value="SUCCINATE--HYDROXYMETHYLGLUTARATE COA-TRANSFERASE"/>
    <property type="match status" value="1"/>
</dbReference>
<dbReference type="InterPro" id="IPR003673">
    <property type="entry name" value="CoA-Trfase_fam_III"/>
</dbReference>
<comment type="similarity">
    <text evidence="2">Belongs to the CoA-transferase III family. Frc subfamily.</text>
</comment>
<feature type="active site" description="Nucleophile" evidence="2">
    <location>
        <position position="166"/>
    </location>
</feature>
<feature type="binding site" evidence="2">
    <location>
        <begin position="70"/>
        <end position="73"/>
    </location>
    <ligand>
        <name>CoA</name>
        <dbReference type="ChEBI" id="CHEBI:57287"/>
    </ligand>
</feature>
<evidence type="ECO:0000313" key="4">
    <source>
        <dbReference type="EMBL" id="MCH6169884.1"/>
    </source>
</evidence>
<name>A0ABS9TMX0_9PSEU</name>
<feature type="binding site" evidence="2">
    <location>
        <begin position="134"/>
        <end position="137"/>
    </location>
    <ligand>
        <name>CoA</name>
        <dbReference type="ChEBI" id="CHEBI:57287"/>
    </ligand>
</feature>
<accession>A0ABS9TMX0</accession>
<dbReference type="PANTHER" id="PTHR48207">
    <property type="entry name" value="SUCCINATE--HYDROXYMETHYLGLUTARATE COA-TRANSFERASE"/>
    <property type="match status" value="1"/>
</dbReference>
<dbReference type="EMBL" id="JAKXMK010000028">
    <property type="protein sequence ID" value="MCH6169884.1"/>
    <property type="molecule type" value="Genomic_DNA"/>
</dbReference>
<dbReference type="EC" id="2.8.3.16" evidence="2"/>
<dbReference type="Gene3D" id="3.40.50.10540">
    <property type="entry name" value="Crotonobetainyl-coa:carnitine coa-transferase, domain 1"/>
    <property type="match status" value="1"/>
</dbReference>
<dbReference type="Pfam" id="PF02515">
    <property type="entry name" value="CoA_transf_3"/>
    <property type="match status" value="1"/>
</dbReference>
<evidence type="ECO:0000256" key="2">
    <source>
        <dbReference type="HAMAP-Rule" id="MF_00742"/>
    </source>
</evidence>
<dbReference type="Proteomes" id="UP001299970">
    <property type="component" value="Unassembled WGS sequence"/>
</dbReference>
<comment type="caution">
    <text evidence="4">The sequence shown here is derived from an EMBL/GenBank/DDBJ whole genome shotgun (WGS) entry which is preliminary data.</text>
</comment>